<dbReference type="PANTHER" id="PTHR35849:SF1">
    <property type="entry name" value="INTERMEMBRANE PHOSPHOLIPID TRANSPORT SYSTEM BINDING PROTEIN MLAB"/>
    <property type="match status" value="1"/>
</dbReference>
<reference evidence="2 3" key="1">
    <citation type="submission" date="2020-02" db="EMBL/GenBank/DDBJ databases">
        <authorList>
            <person name="Rodrigo-Torres L."/>
            <person name="Arahal R. D."/>
            <person name="Lucena T."/>
        </authorList>
    </citation>
    <scope>NUCLEOTIDE SEQUENCE [LARGE SCALE GENOMIC DNA]</scope>
    <source>
        <strain evidence="2 3">CECT 9734</strain>
    </source>
</reference>
<dbReference type="InterPro" id="IPR002645">
    <property type="entry name" value="STAS_dom"/>
</dbReference>
<dbReference type="Pfam" id="PF13466">
    <property type="entry name" value="STAS_2"/>
    <property type="match status" value="1"/>
</dbReference>
<dbReference type="EMBL" id="CADCXY010000002">
    <property type="protein sequence ID" value="CAB0150534.1"/>
    <property type="molecule type" value="Genomic_DNA"/>
</dbReference>
<dbReference type="SUPFAM" id="SSF52091">
    <property type="entry name" value="SpoIIaa-like"/>
    <property type="match status" value="1"/>
</dbReference>
<name>A0A6S6WNT4_9GAMM</name>
<dbReference type="InterPro" id="IPR058548">
    <property type="entry name" value="MlaB-like_STAS"/>
</dbReference>
<dbReference type="PANTHER" id="PTHR35849">
    <property type="entry name" value="BLR2341 PROTEIN"/>
    <property type="match status" value="1"/>
</dbReference>
<dbReference type="AlphaFoldDB" id="A0A6S6WNT4"/>
<proteinExistence type="predicted"/>
<gene>
    <name evidence="2" type="ORF">PSI9734_00973</name>
</gene>
<dbReference type="Gene3D" id="3.30.750.24">
    <property type="entry name" value="STAS domain"/>
    <property type="match status" value="1"/>
</dbReference>
<protein>
    <recommendedName>
        <fullName evidence="1">STAS domain-containing protein</fullName>
    </recommendedName>
</protein>
<dbReference type="InterPro" id="IPR036513">
    <property type="entry name" value="STAS_dom_sf"/>
</dbReference>
<dbReference type="PROSITE" id="PS50801">
    <property type="entry name" value="STAS"/>
    <property type="match status" value="1"/>
</dbReference>
<organism evidence="2 3">
    <name type="scientific">Pseudidiomarina piscicola</name>
    <dbReference type="NCBI Taxonomy" id="2614830"/>
    <lineage>
        <taxon>Bacteria</taxon>
        <taxon>Pseudomonadati</taxon>
        <taxon>Pseudomonadota</taxon>
        <taxon>Gammaproteobacteria</taxon>
        <taxon>Alteromonadales</taxon>
        <taxon>Idiomarinaceae</taxon>
        <taxon>Pseudidiomarina</taxon>
    </lineage>
</organism>
<evidence type="ECO:0000313" key="2">
    <source>
        <dbReference type="EMBL" id="CAB0150534.1"/>
    </source>
</evidence>
<keyword evidence="3" id="KW-1185">Reference proteome</keyword>
<evidence type="ECO:0000259" key="1">
    <source>
        <dbReference type="PROSITE" id="PS50801"/>
    </source>
</evidence>
<dbReference type="RefSeq" id="WP_173920002.1">
    <property type="nucleotide sequence ID" value="NZ_CADCXY010000002.1"/>
</dbReference>
<accession>A0A6S6WNT4</accession>
<sequence length="100" mass="11065">MAATINWQLEGDQLTFNGELTRATVAQVWQQRQQWLAQAQERLNVDLAAVEHVDSAGVAMLLQLKKHLLQQQSDLVIHHASEQFDAIVAVGGGTSLLKHV</sequence>
<evidence type="ECO:0000313" key="3">
    <source>
        <dbReference type="Proteomes" id="UP000481517"/>
    </source>
</evidence>
<feature type="domain" description="STAS" evidence="1">
    <location>
        <begin position="14"/>
        <end position="100"/>
    </location>
</feature>
<dbReference type="Proteomes" id="UP000481517">
    <property type="component" value="Unassembled WGS sequence"/>
</dbReference>
<dbReference type="InterPro" id="IPR052746">
    <property type="entry name" value="MlaB_ABC_Transporter"/>
</dbReference>